<keyword evidence="1" id="KW-0479">Metal-binding</keyword>
<keyword evidence="2 4" id="KW-0863">Zinc-finger</keyword>
<dbReference type="RefSeq" id="XP_071902167.1">
    <property type="nucleotide sequence ID" value="XM_072046066.1"/>
</dbReference>
<proteinExistence type="predicted"/>
<evidence type="ECO:0000313" key="7">
    <source>
        <dbReference type="RefSeq" id="XP_071902167.1"/>
    </source>
</evidence>
<dbReference type="InterPro" id="IPR006564">
    <property type="entry name" value="Znf_PMZ"/>
</dbReference>
<dbReference type="InterPro" id="IPR007527">
    <property type="entry name" value="Znf_SWIM"/>
</dbReference>
<evidence type="ECO:0000256" key="1">
    <source>
        <dbReference type="ARBA" id="ARBA00022723"/>
    </source>
</evidence>
<name>A0ABM4U4F0_COFAR</name>
<sequence length="295" mass="33766">MIEGSHEKQYALLENLCDELRKANPGSTVFVETDTDEDGIVKFKRLYMCLEPLKRGFLKGCRHWIRLDGCFLKDTYGGQLLTAIGMDGDNKMFPLALSVGLVQAVRDKMPQAEHRCCVQHLYTNFKQIHRGLASKERLWKCAKAYYVTQWKVEMEQMKQESAVAHSWLDEKDPKTWCRAHFRCGLDCDILVNSMYESFNAVILKVSLLCPVILEILEKAKQEQCMCIASYVGTTKYQISCPFGDQYIVDMAGKTCSCRKWQLRGIACGHAVAAINRRHDAPEKHVSNTYLNITYL</sequence>
<reference evidence="6" key="1">
    <citation type="journal article" date="2025" name="Foods">
        <title>Unveiling the Microbial Signatures of Arabica Coffee Cherries: Insights into Ripeness Specific Diversity, Functional Traits, and Implications for Quality and Safety.</title>
        <authorList>
            <consortium name="RefSeq"/>
            <person name="Tenea G.N."/>
            <person name="Cifuentes V."/>
            <person name="Reyes P."/>
            <person name="Cevallos-Vallejos M."/>
        </authorList>
    </citation>
    <scope>NUCLEOTIDE SEQUENCE [LARGE SCALE GENOMIC DNA]</scope>
</reference>
<dbReference type="GeneID" id="140005289"/>
<evidence type="ECO:0000256" key="2">
    <source>
        <dbReference type="ARBA" id="ARBA00022771"/>
    </source>
</evidence>
<keyword evidence="6" id="KW-1185">Reference proteome</keyword>
<dbReference type="PANTHER" id="PTHR31973:SF199">
    <property type="entry name" value="SWIM-TYPE DOMAIN-CONTAINING PROTEIN"/>
    <property type="match status" value="1"/>
</dbReference>
<dbReference type="SMART" id="SM00575">
    <property type="entry name" value="ZnF_PMZ"/>
    <property type="match status" value="1"/>
</dbReference>
<accession>A0ABM4U4F0</accession>
<keyword evidence="3" id="KW-0862">Zinc</keyword>
<dbReference type="PANTHER" id="PTHR31973">
    <property type="entry name" value="POLYPROTEIN, PUTATIVE-RELATED"/>
    <property type="match status" value="1"/>
</dbReference>
<evidence type="ECO:0000313" key="6">
    <source>
        <dbReference type="Proteomes" id="UP001652660"/>
    </source>
</evidence>
<reference evidence="7" key="2">
    <citation type="submission" date="2025-08" db="UniProtKB">
        <authorList>
            <consortium name="RefSeq"/>
        </authorList>
    </citation>
    <scope>IDENTIFICATION</scope>
    <source>
        <tissue evidence="7">Leaves</tissue>
    </source>
</reference>
<dbReference type="Proteomes" id="UP001652660">
    <property type="component" value="Chromosome 1c"/>
</dbReference>
<evidence type="ECO:0000256" key="3">
    <source>
        <dbReference type="ARBA" id="ARBA00022833"/>
    </source>
</evidence>
<dbReference type="Pfam" id="PF04434">
    <property type="entry name" value="SWIM"/>
    <property type="match status" value="1"/>
</dbReference>
<protein>
    <recommendedName>
        <fullName evidence="5">SWIM-type domain-containing protein</fullName>
    </recommendedName>
</protein>
<feature type="domain" description="SWIM-type" evidence="5">
    <location>
        <begin position="246"/>
        <end position="278"/>
    </location>
</feature>
<evidence type="ECO:0000256" key="4">
    <source>
        <dbReference type="PROSITE-ProRule" id="PRU00325"/>
    </source>
</evidence>
<organism evidence="6 7">
    <name type="scientific">Coffea arabica</name>
    <name type="common">Arabian coffee</name>
    <dbReference type="NCBI Taxonomy" id="13443"/>
    <lineage>
        <taxon>Eukaryota</taxon>
        <taxon>Viridiplantae</taxon>
        <taxon>Streptophyta</taxon>
        <taxon>Embryophyta</taxon>
        <taxon>Tracheophyta</taxon>
        <taxon>Spermatophyta</taxon>
        <taxon>Magnoliopsida</taxon>
        <taxon>eudicotyledons</taxon>
        <taxon>Gunneridae</taxon>
        <taxon>Pentapetalae</taxon>
        <taxon>asterids</taxon>
        <taxon>lamiids</taxon>
        <taxon>Gentianales</taxon>
        <taxon>Rubiaceae</taxon>
        <taxon>Ixoroideae</taxon>
        <taxon>Gardenieae complex</taxon>
        <taxon>Bertiereae - Coffeeae clade</taxon>
        <taxon>Coffeeae</taxon>
        <taxon>Coffea</taxon>
    </lineage>
</organism>
<dbReference type="PROSITE" id="PS50966">
    <property type="entry name" value="ZF_SWIM"/>
    <property type="match status" value="1"/>
</dbReference>
<gene>
    <name evidence="7" type="primary">LOC140005289</name>
</gene>
<evidence type="ECO:0000259" key="5">
    <source>
        <dbReference type="PROSITE" id="PS50966"/>
    </source>
</evidence>